<comment type="caution">
    <text evidence="8">The sequence shown here is derived from an EMBL/GenBank/DDBJ whole genome shotgun (WGS) entry which is preliminary data.</text>
</comment>
<evidence type="ECO:0000313" key="10">
    <source>
        <dbReference type="Proteomes" id="UP000654075"/>
    </source>
</evidence>
<evidence type="ECO:0000256" key="2">
    <source>
        <dbReference type="ARBA" id="ARBA00013194"/>
    </source>
</evidence>
<dbReference type="EC" id="5.2.1.8" evidence="2"/>
<dbReference type="InterPro" id="IPR046357">
    <property type="entry name" value="PPIase_dom_sf"/>
</dbReference>
<dbReference type="Gene3D" id="3.10.50.40">
    <property type="match status" value="1"/>
</dbReference>
<keyword evidence="10" id="KW-1185">Reference proteome</keyword>
<evidence type="ECO:0000313" key="8">
    <source>
        <dbReference type="EMBL" id="CAE8625119.1"/>
    </source>
</evidence>
<dbReference type="GO" id="GO:0003755">
    <property type="term" value="F:peptidyl-prolyl cis-trans isomerase activity"/>
    <property type="evidence" value="ECO:0007669"/>
    <property type="project" value="UniProtKB-KW"/>
</dbReference>
<dbReference type="Proteomes" id="UP000654075">
    <property type="component" value="Unassembled WGS sequence"/>
</dbReference>
<keyword evidence="4 5" id="KW-0413">Isomerase</keyword>
<feature type="region of interest" description="Disordered" evidence="6">
    <location>
        <begin position="19"/>
        <end position="43"/>
    </location>
</feature>
<proteinExistence type="predicted"/>
<reference evidence="8" key="1">
    <citation type="submission" date="2021-02" db="EMBL/GenBank/DDBJ databases">
        <authorList>
            <person name="Dougan E. K."/>
            <person name="Rhodes N."/>
            <person name="Thang M."/>
            <person name="Chan C."/>
        </authorList>
    </citation>
    <scope>NUCLEOTIDE SEQUENCE</scope>
</reference>
<dbReference type="AlphaFoldDB" id="A0A813GJH2"/>
<keyword evidence="3 5" id="KW-0697">Rotamase</keyword>
<dbReference type="EMBL" id="CAJNNW010014089">
    <property type="protein sequence ID" value="CAE8656208.1"/>
    <property type="molecule type" value="Genomic_DNA"/>
</dbReference>
<dbReference type="PANTHER" id="PTHR10657">
    <property type="entry name" value="PEPTIDYL-PROLYL CIS-TRANS ISOMERASE"/>
    <property type="match status" value="1"/>
</dbReference>
<dbReference type="InterPro" id="IPR000297">
    <property type="entry name" value="PPIase_PpiC"/>
</dbReference>
<dbReference type="GO" id="GO:0005829">
    <property type="term" value="C:cytosol"/>
    <property type="evidence" value="ECO:0007669"/>
    <property type="project" value="TreeGrafter"/>
</dbReference>
<gene>
    <name evidence="8" type="ORF">PGLA1383_LOCUS42152</name>
    <name evidence="9" type="ORF">PGLA2088_LOCUS12025</name>
</gene>
<evidence type="ECO:0000256" key="4">
    <source>
        <dbReference type="ARBA" id="ARBA00023235"/>
    </source>
</evidence>
<dbReference type="Pfam" id="PF00639">
    <property type="entry name" value="Rotamase"/>
    <property type="match status" value="1"/>
</dbReference>
<dbReference type="InterPro" id="IPR051370">
    <property type="entry name" value="PPIase_Pin1"/>
</dbReference>
<evidence type="ECO:0000256" key="6">
    <source>
        <dbReference type="SAM" id="MobiDB-lite"/>
    </source>
</evidence>
<dbReference type="SUPFAM" id="SSF54534">
    <property type="entry name" value="FKBP-like"/>
    <property type="match status" value="1"/>
</dbReference>
<evidence type="ECO:0000256" key="3">
    <source>
        <dbReference type="ARBA" id="ARBA00023110"/>
    </source>
</evidence>
<dbReference type="GO" id="GO:0005634">
    <property type="term" value="C:nucleus"/>
    <property type="evidence" value="ECO:0007669"/>
    <property type="project" value="TreeGrafter"/>
</dbReference>
<comment type="catalytic activity">
    <reaction evidence="1">
        <text>[protein]-peptidylproline (omega=180) = [protein]-peptidylproline (omega=0)</text>
        <dbReference type="Rhea" id="RHEA:16237"/>
        <dbReference type="Rhea" id="RHEA-COMP:10747"/>
        <dbReference type="Rhea" id="RHEA-COMP:10748"/>
        <dbReference type="ChEBI" id="CHEBI:83833"/>
        <dbReference type="ChEBI" id="CHEBI:83834"/>
        <dbReference type="EC" id="5.2.1.8"/>
    </reaction>
</comment>
<evidence type="ECO:0000259" key="7">
    <source>
        <dbReference type="PROSITE" id="PS50198"/>
    </source>
</evidence>
<evidence type="ECO:0000256" key="5">
    <source>
        <dbReference type="PROSITE-ProRule" id="PRU00278"/>
    </source>
</evidence>
<dbReference type="PANTHER" id="PTHR10657:SF4">
    <property type="entry name" value="PEPTIDYL-PROLYL CIS-TRANS ISOMERASE-RELATED"/>
    <property type="match status" value="1"/>
</dbReference>
<dbReference type="EMBL" id="CAJNNV010028583">
    <property type="protein sequence ID" value="CAE8625119.1"/>
    <property type="molecule type" value="Genomic_DNA"/>
</dbReference>
<name>A0A813GJH2_POLGL</name>
<dbReference type="OMA" id="TRRICFA"/>
<evidence type="ECO:0000256" key="1">
    <source>
        <dbReference type="ARBA" id="ARBA00000971"/>
    </source>
</evidence>
<dbReference type="PROSITE" id="PS50198">
    <property type="entry name" value="PPIC_PPIASE_2"/>
    <property type="match status" value="1"/>
</dbReference>
<organism evidence="8 10">
    <name type="scientific">Polarella glacialis</name>
    <name type="common">Dinoflagellate</name>
    <dbReference type="NCBI Taxonomy" id="89957"/>
    <lineage>
        <taxon>Eukaryota</taxon>
        <taxon>Sar</taxon>
        <taxon>Alveolata</taxon>
        <taxon>Dinophyceae</taxon>
        <taxon>Suessiales</taxon>
        <taxon>Suessiaceae</taxon>
        <taxon>Polarella</taxon>
    </lineage>
</organism>
<evidence type="ECO:0000313" key="9">
    <source>
        <dbReference type="EMBL" id="CAE8656208.1"/>
    </source>
</evidence>
<protein>
    <recommendedName>
        <fullName evidence="2">peptidylprolyl isomerase</fullName>
        <ecNumber evidence="2">5.2.1.8</ecNumber>
    </recommendedName>
</protein>
<feature type="domain" description="PpiC" evidence="7">
    <location>
        <begin position="348"/>
        <end position="484"/>
    </location>
</feature>
<feature type="compositionally biased region" description="Basic and acidic residues" evidence="6">
    <location>
        <begin position="19"/>
        <end position="29"/>
    </location>
</feature>
<accession>A0A813GJH2</accession>
<dbReference type="OrthoDB" id="2530521at2759"/>
<sequence>MRSNVPKARTRQALWNLQKERPDLFDRRTPSPQRSEGPPGFVPCDREGFLHNVERAIFWEKASGNLTWFDASSGEYREFVEGRSLNLSFSGGAAARLKGAGSGSAATVQAPKHVVIADLHRVAKLIKADISHLDKPSAMVAVYGEGPTPGGVTADVAARVFHEKLIRRLAAYRGEWSDEAVQGALIATLQDLLPPAAGTTGGTGALPAVAVAMVLGHRMAVVASPGAGYVQIGKSDAGEDAVLPVAPGSAEPASSACFALASGAVPLDVALTVGDLLSMTDLPAIAKSSASKLAVGRPRAASIAFLKACSATGRPCAAAFVRVAEESRATGSSSSEQAAKRQKTDGAPSKVRVRQILLLAWRGTVPVPTDPIRRKQVKRSPEEAEAQLLDVMDGLVADNCTTFSAVCKAISECPSALRVGELIGDLGWLDKELAEQAKGTPAPGAAIKSVVPASVRKVAFELEIGEMGDLVTSEHGVHLILRTG</sequence>
<dbReference type="Proteomes" id="UP000626109">
    <property type="component" value="Unassembled WGS sequence"/>
</dbReference>